<dbReference type="GO" id="GO:0005634">
    <property type="term" value="C:nucleus"/>
    <property type="evidence" value="ECO:0007669"/>
    <property type="project" value="UniProtKB-SubCell"/>
</dbReference>
<dbReference type="InterPro" id="IPR014977">
    <property type="entry name" value="WRC_dom"/>
</dbReference>
<feature type="domain" description="WRC" evidence="8">
    <location>
        <begin position="81"/>
        <end position="125"/>
    </location>
</feature>
<dbReference type="InterPro" id="IPR014978">
    <property type="entry name" value="Gln-Leu-Gln_QLQ"/>
</dbReference>
<comment type="domain">
    <text evidence="5">The QLQ domain and WRC domain may be involved in protein-protein interaction and DNA-binding, respectively.</text>
</comment>
<feature type="short sequence motif" description="Bipartite nuclear localization signal" evidence="4">
    <location>
        <begin position="114"/>
        <end position="121"/>
    </location>
</feature>
<protein>
    <recommendedName>
        <fullName evidence="5">Growth-regulating factor</fullName>
    </recommendedName>
</protein>
<keyword evidence="5" id="KW-0804">Transcription</keyword>
<dbReference type="Pfam" id="PF08880">
    <property type="entry name" value="QLQ"/>
    <property type="match status" value="1"/>
</dbReference>
<dbReference type="PANTHER" id="PTHR31602:SF109">
    <property type="entry name" value="GROWTH-REGULATING FACTOR"/>
    <property type="match status" value="1"/>
</dbReference>
<dbReference type="PROSITE" id="PS51666">
    <property type="entry name" value="QLQ"/>
    <property type="match status" value="1"/>
</dbReference>
<dbReference type="InterPro" id="IPR031137">
    <property type="entry name" value="GRF"/>
</dbReference>
<dbReference type="SMART" id="SM00951">
    <property type="entry name" value="QLQ"/>
    <property type="match status" value="1"/>
</dbReference>
<dbReference type="EMBL" id="LIHL02000012">
    <property type="protein sequence ID" value="KAF5452947.1"/>
    <property type="molecule type" value="Genomic_DNA"/>
</dbReference>
<evidence type="ECO:0000313" key="9">
    <source>
        <dbReference type="EMBL" id="KAF5452947.1"/>
    </source>
</evidence>
<dbReference type="GO" id="GO:0006355">
    <property type="term" value="P:regulation of DNA-templated transcription"/>
    <property type="evidence" value="ECO:0007669"/>
    <property type="project" value="InterPro"/>
</dbReference>
<comment type="subcellular location">
    <subcellularLocation>
        <location evidence="1 4 5">Nucleus</location>
    </subcellularLocation>
</comment>
<evidence type="ECO:0000256" key="5">
    <source>
        <dbReference type="RuleBase" id="RU367127"/>
    </source>
</evidence>
<dbReference type="GO" id="GO:0006351">
    <property type="term" value="P:DNA-templated transcription"/>
    <property type="evidence" value="ECO:0007669"/>
    <property type="project" value="UniProtKB-UniRule"/>
</dbReference>
<evidence type="ECO:0000313" key="10">
    <source>
        <dbReference type="Proteomes" id="UP000619265"/>
    </source>
</evidence>
<dbReference type="Pfam" id="PF08879">
    <property type="entry name" value="WRC"/>
    <property type="match status" value="1"/>
</dbReference>
<organism evidence="9 10">
    <name type="scientific">Juglans regia</name>
    <name type="common">English walnut</name>
    <dbReference type="NCBI Taxonomy" id="51240"/>
    <lineage>
        <taxon>Eukaryota</taxon>
        <taxon>Viridiplantae</taxon>
        <taxon>Streptophyta</taxon>
        <taxon>Embryophyta</taxon>
        <taxon>Tracheophyta</taxon>
        <taxon>Spermatophyta</taxon>
        <taxon>Magnoliopsida</taxon>
        <taxon>eudicotyledons</taxon>
        <taxon>Gunneridae</taxon>
        <taxon>Pentapetalae</taxon>
        <taxon>rosids</taxon>
        <taxon>fabids</taxon>
        <taxon>Fagales</taxon>
        <taxon>Juglandaceae</taxon>
        <taxon>Juglans</taxon>
    </lineage>
</organism>
<keyword evidence="5" id="KW-0805">Transcription regulation</keyword>
<gene>
    <name evidence="9" type="ORF">F2P56_027898</name>
</gene>
<dbReference type="GO" id="GO:0099402">
    <property type="term" value="P:plant organ development"/>
    <property type="evidence" value="ECO:0007669"/>
    <property type="project" value="UniProtKB-ARBA"/>
</dbReference>
<keyword evidence="5" id="KW-0010">Activator</keyword>
<feature type="compositionally biased region" description="Low complexity" evidence="6">
    <location>
        <begin position="124"/>
        <end position="137"/>
    </location>
</feature>
<feature type="domain" description="QLQ" evidence="7">
    <location>
        <begin position="11"/>
        <end position="46"/>
    </location>
</feature>
<evidence type="ECO:0000256" key="3">
    <source>
        <dbReference type="ARBA" id="ARBA00023242"/>
    </source>
</evidence>
<evidence type="ECO:0000256" key="4">
    <source>
        <dbReference type="PROSITE-ProRule" id="PRU01002"/>
    </source>
</evidence>
<evidence type="ECO:0000259" key="8">
    <source>
        <dbReference type="PROSITE" id="PS51667"/>
    </source>
</evidence>
<dbReference type="Proteomes" id="UP000619265">
    <property type="component" value="Unassembled WGS sequence"/>
</dbReference>
<evidence type="ECO:0000256" key="2">
    <source>
        <dbReference type="ARBA" id="ARBA00008122"/>
    </source>
</evidence>
<dbReference type="AlphaFoldDB" id="A0A833WZI0"/>
<feature type="region of interest" description="Disordered" evidence="6">
    <location>
        <begin position="116"/>
        <end position="137"/>
    </location>
</feature>
<keyword evidence="3 4" id="KW-0539">Nucleus</keyword>
<dbReference type="PROSITE" id="PS51667">
    <property type="entry name" value="WRC"/>
    <property type="match status" value="1"/>
</dbReference>
<evidence type="ECO:0000256" key="6">
    <source>
        <dbReference type="SAM" id="MobiDB-lite"/>
    </source>
</evidence>
<comment type="caution">
    <text evidence="9">The sequence shown here is derived from an EMBL/GenBank/DDBJ whole genome shotgun (WGS) entry which is preliminary data.</text>
</comment>
<reference evidence="9" key="1">
    <citation type="submission" date="2015-10" db="EMBL/GenBank/DDBJ databases">
        <authorList>
            <person name="Martinez-Garcia P.J."/>
            <person name="Crepeau M.W."/>
            <person name="Puiu D."/>
            <person name="Gonzalez-Ibeas D."/>
            <person name="Whalen J."/>
            <person name="Stevens K."/>
            <person name="Paul R."/>
            <person name="Butterfield T."/>
            <person name="Britton M."/>
            <person name="Reagan R."/>
            <person name="Chakraborty S."/>
            <person name="Walawage S.L."/>
            <person name="Vasquez-Gross H.A."/>
            <person name="Cardeno C."/>
            <person name="Famula R."/>
            <person name="Pratt K."/>
            <person name="Kuruganti S."/>
            <person name="Aradhya M.K."/>
            <person name="Leslie C.A."/>
            <person name="Dandekar A.M."/>
            <person name="Salzberg S.L."/>
            <person name="Wegrzyn J.L."/>
            <person name="Langley C.H."/>
            <person name="Neale D.B."/>
        </authorList>
    </citation>
    <scope>NUCLEOTIDE SEQUENCE</scope>
    <source>
        <tissue evidence="9">Leaves</tissue>
    </source>
</reference>
<evidence type="ECO:0000256" key="1">
    <source>
        <dbReference type="ARBA" id="ARBA00004123"/>
    </source>
</evidence>
<name>A0A833WZI0_JUGRE</name>
<proteinExistence type="inferred from homology"/>
<sequence length="341" mass="38428">MMNANARNRSPFTATQWQELELQALIFKYMVAGIPIPPDLLYSVKRGLESSISSRLFPHRPISVAAVSWECFEMGFGRKVDPEPGRCRRTDGKKWRCSKEAYPDSKYCERHMNRGRNRSRKPVEVTSTATTTTNVSPTVSSINRNLTINTTTIPTTSTFSVSPLSNSSVSSETNPHHPYHEATLYPFLYSHSSSSRPPVSGLLPQNNITHQLFLDSRSYSQADKDYSFFQGAKEGVDEKAFFPEASGTSKSLPDSYQRSLTTDSYKGYSHTQFQSLTDSAKQQQEQHCFVLGTDFKSPGLVKTEKNVEVQKPLHQFFGEWPPKNTDSWLDLASNSRLPTDD</sequence>
<comment type="similarity">
    <text evidence="2 5">Belongs to the GRF family.</text>
</comment>
<dbReference type="Gramene" id="Jr12_17190_p1">
    <property type="protein sequence ID" value="cds.Jr12_17190_p1"/>
    <property type="gene ID" value="Jr12_17190"/>
</dbReference>
<feature type="short sequence motif" description="Bipartite nuclear localization signal" evidence="4">
    <location>
        <begin position="86"/>
        <end position="96"/>
    </location>
</feature>
<dbReference type="PANTHER" id="PTHR31602">
    <property type="entry name" value="GROWTH-REGULATING FACTOR 5"/>
    <property type="match status" value="1"/>
</dbReference>
<comment type="function">
    <text evidence="5">Transcription activator.</text>
</comment>
<reference evidence="9" key="2">
    <citation type="submission" date="2020-03" db="EMBL/GenBank/DDBJ databases">
        <title>Walnut 2.0.</title>
        <authorList>
            <person name="Marrano A."/>
            <person name="Britton M."/>
            <person name="Zimin A.V."/>
            <person name="Zaini P.A."/>
            <person name="Workman R."/>
            <person name="Puiu D."/>
            <person name="Bianco L."/>
            <person name="Allen B.J."/>
            <person name="Troggio M."/>
            <person name="Leslie C.A."/>
            <person name="Timp W."/>
            <person name="Dendekar A."/>
            <person name="Salzberg S.L."/>
            <person name="Neale D.B."/>
        </authorList>
    </citation>
    <scope>NUCLEOTIDE SEQUENCE</scope>
    <source>
        <tissue evidence="9">Leaves</tissue>
    </source>
</reference>
<evidence type="ECO:0000259" key="7">
    <source>
        <dbReference type="PROSITE" id="PS51666"/>
    </source>
</evidence>
<dbReference type="GO" id="GO:0005524">
    <property type="term" value="F:ATP binding"/>
    <property type="evidence" value="ECO:0007669"/>
    <property type="project" value="UniProtKB-UniRule"/>
</dbReference>
<accession>A0A833WZI0</accession>